<gene>
    <name evidence="18" type="ORF">DICPUDRAFT_31145</name>
</gene>
<evidence type="ECO:0000256" key="14">
    <source>
        <dbReference type="ARBA" id="ARBA00064789"/>
    </source>
</evidence>
<evidence type="ECO:0000256" key="16">
    <source>
        <dbReference type="RuleBase" id="RU368063"/>
    </source>
</evidence>
<dbReference type="EC" id="3.6.4.12" evidence="16"/>
<evidence type="ECO:0000256" key="6">
    <source>
        <dbReference type="ARBA" id="ARBA00022741"/>
    </source>
</evidence>
<comment type="catalytic activity">
    <reaction evidence="13">
        <text>ATP + H2O = ADP + phosphate + H(+)</text>
        <dbReference type="Rhea" id="RHEA:13065"/>
        <dbReference type="ChEBI" id="CHEBI:15377"/>
        <dbReference type="ChEBI" id="CHEBI:15378"/>
        <dbReference type="ChEBI" id="CHEBI:30616"/>
        <dbReference type="ChEBI" id="CHEBI:43474"/>
        <dbReference type="ChEBI" id="CHEBI:456216"/>
        <dbReference type="EC" id="3.6.4.12"/>
    </reaction>
    <physiologicalReaction direction="left-to-right" evidence="13">
        <dbReference type="Rhea" id="RHEA:13066"/>
    </physiologicalReaction>
</comment>
<dbReference type="OrthoDB" id="10036721at2759"/>
<evidence type="ECO:0000256" key="4">
    <source>
        <dbReference type="ARBA" id="ARBA00022490"/>
    </source>
</evidence>
<keyword evidence="12 16" id="KW-0131">Cell cycle</keyword>
<dbReference type="FunFam" id="2.20.28.10:FF:000037">
    <property type="entry name" value="DNA helicase"/>
    <property type="match status" value="1"/>
</dbReference>
<keyword evidence="7 16" id="KW-0378">Hydrolase</keyword>
<dbReference type="RefSeq" id="XP_003286617.1">
    <property type="nucleotide sequence ID" value="XM_003286569.1"/>
</dbReference>
<sequence length="750" mass="84039">MSGFDEGNVMYSGGGGKSGLSKADEAKDGNTKELFKSFIKEWKNQENIFIYKEQLRQHYNLGWNYIEINIDHLVDFNQELGDRLVSSPNELILLFEDSVKDIIKEMNFNKESVEEDIQILFKNSANPEPIRNLKSGLISKLVKIQGIVISASRTQPKPSTMSIRCKNCEHQQTISVRPGIVSSVLPQQCEKGTNSAHKQCPNNPYVVLSDRSTFVNQQILKLQESPETIPTGEMPRHILLSLDRHLADKVTPGTRIKVLGVLGIFEGQGRRKEINGAGGTIRTNYLRVLGITSDNAGRDSMHFTPSEEQSFRNFSRHPNLRQVIANSIAPFIYGHEDIKRSISCQLFGGSAKCLPDKMRLRGDINILLLGDPGTAKSQLLKFVEKVAPISVYTSGKGSSAAGLTASVIREPSTGEYYLEGGAMVVADGGVVCIDEFDKMDLDDRVAIHEAMEQQTISIAKAGITTILNSRTSVLAAANPVYGRYNDMADDNIDFQSTILSRFDLIFIVKDPKNEKRDQIISKHVIGIHDRGHSSNSYLNNANGNNAGYSITNTVVDDSHISDNDVSVEYLKKYIAYCRSRISPRLSEEAAITLKNHYVSVRAKSKEQEETYGSNKEKKKKKNSIPITVRQLEAIIRISESLAKMSLSPVATIEHAKEAIRLFDISTFDAITTNNTVNETITPERLEMIQNVEKFLKNRIPIGMTARIKVLRAELARFEMDHFAIFKAIDILVARDEFEYRNQKRLLYRKI</sequence>
<comment type="similarity">
    <text evidence="3 15">Belongs to the MCM family.</text>
</comment>
<dbReference type="eggNOG" id="KOG0481">
    <property type="taxonomic scope" value="Eukaryota"/>
</dbReference>
<evidence type="ECO:0000313" key="18">
    <source>
        <dbReference type="EMBL" id="EGC36895.1"/>
    </source>
</evidence>
<dbReference type="GO" id="GO:0003697">
    <property type="term" value="F:single-stranded DNA binding"/>
    <property type="evidence" value="ECO:0000318"/>
    <property type="project" value="GO_Central"/>
</dbReference>
<dbReference type="CDD" id="cd17756">
    <property type="entry name" value="MCM5"/>
    <property type="match status" value="1"/>
</dbReference>
<evidence type="ECO:0000256" key="9">
    <source>
        <dbReference type="ARBA" id="ARBA00022840"/>
    </source>
</evidence>
<dbReference type="InterPro" id="IPR054125">
    <property type="entry name" value="MCM5_C"/>
</dbReference>
<dbReference type="InterPro" id="IPR012340">
    <property type="entry name" value="NA-bd_OB-fold"/>
</dbReference>
<dbReference type="GO" id="GO:0005829">
    <property type="term" value="C:cytosol"/>
    <property type="evidence" value="ECO:0007669"/>
    <property type="project" value="UniProtKB-SubCell"/>
</dbReference>
<dbReference type="InterPro" id="IPR027417">
    <property type="entry name" value="P-loop_NTPase"/>
</dbReference>
<feature type="domain" description="MCM C-terminal AAA(+) ATPase" evidence="17">
    <location>
        <begin position="320"/>
        <end position="524"/>
    </location>
</feature>
<dbReference type="GO" id="GO:0016887">
    <property type="term" value="F:ATP hydrolysis activity"/>
    <property type="evidence" value="ECO:0007669"/>
    <property type="project" value="RHEA"/>
</dbReference>
<dbReference type="EMBL" id="GL871014">
    <property type="protein sequence ID" value="EGC36895.1"/>
    <property type="molecule type" value="Genomic_DNA"/>
</dbReference>
<dbReference type="Pfam" id="PF17207">
    <property type="entry name" value="MCM_OB"/>
    <property type="match status" value="1"/>
</dbReference>
<keyword evidence="5 16" id="KW-0235">DNA replication</keyword>
<dbReference type="InterPro" id="IPR041562">
    <property type="entry name" value="MCM_lid"/>
</dbReference>
<evidence type="ECO:0000256" key="12">
    <source>
        <dbReference type="ARBA" id="ARBA00023306"/>
    </source>
</evidence>
<dbReference type="InterPro" id="IPR033762">
    <property type="entry name" value="MCM_OB"/>
</dbReference>
<dbReference type="Gene3D" id="3.30.1640.10">
    <property type="entry name" value="mini-chromosome maintenance (MCM) complex, chain A, domain 1"/>
    <property type="match status" value="1"/>
</dbReference>
<evidence type="ECO:0000256" key="2">
    <source>
        <dbReference type="ARBA" id="ARBA00004514"/>
    </source>
</evidence>
<dbReference type="OMA" id="ITYCKTR"/>
<evidence type="ECO:0000256" key="7">
    <source>
        <dbReference type="ARBA" id="ARBA00022801"/>
    </source>
</evidence>
<dbReference type="GO" id="GO:0042555">
    <property type="term" value="C:MCM complex"/>
    <property type="evidence" value="ECO:0000318"/>
    <property type="project" value="GO_Central"/>
</dbReference>
<proteinExistence type="inferred from homology"/>
<evidence type="ECO:0000256" key="13">
    <source>
        <dbReference type="ARBA" id="ARBA00048432"/>
    </source>
</evidence>
<dbReference type="InterPro" id="IPR008048">
    <property type="entry name" value="MCM5"/>
</dbReference>
<dbReference type="SUPFAM" id="SSF52540">
    <property type="entry name" value="P-loop containing nucleoside triphosphate hydrolases"/>
    <property type="match status" value="1"/>
</dbReference>
<dbReference type="PRINTS" id="PR01657">
    <property type="entry name" value="MCMFAMILY"/>
</dbReference>
<keyword evidence="19" id="KW-1185">Reference proteome</keyword>
<evidence type="ECO:0000256" key="8">
    <source>
        <dbReference type="ARBA" id="ARBA00022806"/>
    </source>
</evidence>
<dbReference type="GeneID" id="10503992"/>
<comment type="function">
    <text evidence="16">Acts as component of the MCM2-7 complex (MCM complex) which is the replicative helicase essential for 'once per cell cycle' DNA replication initiation and elongation in eukaryotic cells. The active ATPase sites in the MCM2-7 ring are formed through the interaction surfaces of two neighboring subunits such that a critical structure of a conserved arginine finger motif is provided in trans relative to the ATP-binding site of the Walker A box of the adjacent subunit. The six ATPase active sites, however, are likely to contribute differentially to the complex helicase activity.</text>
</comment>
<dbReference type="Pfam" id="PF17855">
    <property type="entry name" value="MCM_lid"/>
    <property type="match status" value="1"/>
</dbReference>
<dbReference type="GO" id="GO:0003678">
    <property type="term" value="F:DNA helicase activity"/>
    <property type="evidence" value="ECO:0007669"/>
    <property type="project" value="UniProtKB-EC"/>
</dbReference>
<dbReference type="Gene3D" id="3.40.50.300">
    <property type="entry name" value="P-loop containing nucleotide triphosphate hydrolases"/>
    <property type="match status" value="1"/>
</dbReference>
<keyword evidence="9 15" id="KW-0067">ATP-binding</keyword>
<dbReference type="Proteomes" id="UP000001064">
    <property type="component" value="Unassembled WGS sequence"/>
</dbReference>
<dbReference type="SUPFAM" id="SSF50249">
    <property type="entry name" value="Nucleic acid-binding proteins"/>
    <property type="match status" value="1"/>
</dbReference>
<reference evidence="19" key="1">
    <citation type="journal article" date="2011" name="Genome Biol.">
        <title>Comparative genomics of the social amoebae Dictyostelium discoideum and Dictyostelium purpureum.</title>
        <authorList>
            <consortium name="US DOE Joint Genome Institute (JGI-PGF)"/>
            <person name="Sucgang R."/>
            <person name="Kuo A."/>
            <person name="Tian X."/>
            <person name="Salerno W."/>
            <person name="Parikh A."/>
            <person name="Feasley C.L."/>
            <person name="Dalin E."/>
            <person name="Tu H."/>
            <person name="Huang E."/>
            <person name="Barry K."/>
            <person name="Lindquist E."/>
            <person name="Shapiro H."/>
            <person name="Bruce D."/>
            <person name="Schmutz J."/>
            <person name="Salamov A."/>
            <person name="Fey P."/>
            <person name="Gaudet P."/>
            <person name="Anjard C."/>
            <person name="Babu M.M."/>
            <person name="Basu S."/>
            <person name="Bushmanova Y."/>
            <person name="van der Wel H."/>
            <person name="Katoh-Kurasawa M."/>
            <person name="Dinh C."/>
            <person name="Coutinho P.M."/>
            <person name="Saito T."/>
            <person name="Elias M."/>
            <person name="Schaap P."/>
            <person name="Kay R.R."/>
            <person name="Henrissat B."/>
            <person name="Eichinger L."/>
            <person name="Rivero F."/>
            <person name="Putnam N.H."/>
            <person name="West C.M."/>
            <person name="Loomis W.F."/>
            <person name="Chisholm R.L."/>
            <person name="Shaulsky G."/>
            <person name="Strassmann J.E."/>
            <person name="Queller D.C."/>
            <person name="Kuspa A."/>
            <person name="Grigoriev I.V."/>
        </authorList>
    </citation>
    <scope>NUCLEOTIDE SEQUENCE [LARGE SCALE GENOMIC DNA]</scope>
    <source>
        <strain evidence="19">QSDP1</strain>
    </source>
</reference>
<dbReference type="FunFam" id="3.40.50.300:FF:000929">
    <property type="entry name" value="DNA helicase"/>
    <property type="match status" value="1"/>
</dbReference>
<dbReference type="InterPro" id="IPR001208">
    <property type="entry name" value="MCM_dom"/>
</dbReference>
<dbReference type="STRING" id="5786.F0ZGS3"/>
<evidence type="ECO:0000313" key="19">
    <source>
        <dbReference type="Proteomes" id="UP000001064"/>
    </source>
</evidence>
<evidence type="ECO:0000256" key="5">
    <source>
        <dbReference type="ARBA" id="ARBA00022705"/>
    </source>
</evidence>
<dbReference type="AlphaFoldDB" id="F0ZGS3"/>
<dbReference type="Pfam" id="PF00493">
    <property type="entry name" value="MCM"/>
    <property type="match status" value="1"/>
</dbReference>
<dbReference type="GO" id="GO:0000727">
    <property type="term" value="P:double-strand break repair via break-induced replication"/>
    <property type="evidence" value="ECO:0000318"/>
    <property type="project" value="GO_Central"/>
</dbReference>
<dbReference type="KEGG" id="dpp:DICPUDRAFT_31145"/>
<dbReference type="GO" id="GO:0006270">
    <property type="term" value="P:DNA replication initiation"/>
    <property type="evidence" value="ECO:0000318"/>
    <property type="project" value="GO_Central"/>
</dbReference>
<comment type="subcellular location">
    <subcellularLocation>
        <location evidence="2">Cytoplasm</location>
        <location evidence="2">Cytosol</location>
    </subcellularLocation>
    <subcellularLocation>
        <location evidence="1 16">Nucleus</location>
    </subcellularLocation>
</comment>
<dbReference type="GO" id="GO:0005634">
    <property type="term" value="C:nucleus"/>
    <property type="evidence" value="ECO:0000318"/>
    <property type="project" value="GO_Central"/>
</dbReference>
<keyword evidence="11 16" id="KW-0539">Nucleus</keyword>
<dbReference type="Pfam" id="PF14551">
    <property type="entry name" value="MCM_N"/>
    <property type="match status" value="1"/>
</dbReference>
<dbReference type="FunCoup" id="F0ZGS3">
    <property type="interactions" value="788"/>
</dbReference>
<dbReference type="InterPro" id="IPR027925">
    <property type="entry name" value="MCM_N"/>
</dbReference>
<organism evidence="18 19">
    <name type="scientific">Dictyostelium purpureum</name>
    <name type="common">Slime mold</name>
    <dbReference type="NCBI Taxonomy" id="5786"/>
    <lineage>
        <taxon>Eukaryota</taxon>
        <taxon>Amoebozoa</taxon>
        <taxon>Evosea</taxon>
        <taxon>Eumycetozoa</taxon>
        <taxon>Dictyostelia</taxon>
        <taxon>Dictyosteliales</taxon>
        <taxon>Dictyosteliaceae</taxon>
        <taxon>Dictyostelium</taxon>
    </lineage>
</organism>
<evidence type="ECO:0000256" key="3">
    <source>
        <dbReference type="ARBA" id="ARBA00008010"/>
    </source>
</evidence>
<dbReference type="SMART" id="SM00350">
    <property type="entry name" value="MCM"/>
    <property type="match status" value="1"/>
</dbReference>
<protein>
    <recommendedName>
        <fullName evidence="16">DNA replication licensing factor MCM5</fullName>
        <ecNumber evidence="16">3.6.4.12</ecNumber>
    </recommendedName>
</protein>
<dbReference type="PANTHER" id="PTHR11630:SF42">
    <property type="entry name" value="DNA REPLICATION LICENSING FACTOR MCM5"/>
    <property type="match status" value="1"/>
</dbReference>
<dbReference type="GO" id="GO:0005524">
    <property type="term" value="F:ATP binding"/>
    <property type="evidence" value="ECO:0007669"/>
    <property type="project" value="UniProtKB-UniRule"/>
</dbReference>
<accession>F0ZGS3</accession>
<dbReference type="PROSITE" id="PS00847">
    <property type="entry name" value="MCM_1"/>
    <property type="match status" value="1"/>
</dbReference>
<dbReference type="PANTHER" id="PTHR11630">
    <property type="entry name" value="DNA REPLICATION LICENSING FACTOR MCM FAMILY MEMBER"/>
    <property type="match status" value="1"/>
</dbReference>
<dbReference type="FunFam" id="3.30.1640.10:FF:000006">
    <property type="entry name" value="DNA helicase"/>
    <property type="match status" value="1"/>
</dbReference>
<dbReference type="Gene3D" id="2.40.50.140">
    <property type="entry name" value="Nucleic acid-binding proteins"/>
    <property type="match status" value="1"/>
</dbReference>
<dbReference type="Gene3D" id="2.20.28.10">
    <property type="match status" value="1"/>
</dbReference>
<evidence type="ECO:0000256" key="10">
    <source>
        <dbReference type="ARBA" id="ARBA00023125"/>
    </source>
</evidence>
<name>F0ZGS3_DICPU</name>
<evidence type="ECO:0000256" key="15">
    <source>
        <dbReference type="RuleBase" id="RU004070"/>
    </source>
</evidence>
<dbReference type="PROSITE" id="PS50051">
    <property type="entry name" value="MCM_2"/>
    <property type="match status" value="1"/>
</dbReference>
<keyword evidence="10 15" id="KW-0238">DNA-binding</keyword>
<evidence type="ECO:0000256" key="1">
    <source>
        <dbReference type="ARBA" id="ARBA00004123"/>
    </source>
</evidence>
<dbReference type="InterPro" id="IPR018525">
    <property type="entry name" value="MCM_CS"/>
</dbReference>
<dbReference type="GO" id="GO:0003688">
    <property type="term" value="F:DNA replication origin binding"/>
    <property type="evidence" value="ECO:0007669"/>
    <property type="project" value="UniProtKB-UniRule"/>
</dbReference>
<dbReference type="Pfam" id="PF21933">
    <property type="entry name" value="MCM5_C"/>
    <property type="match status" value="1"/>
</dbReference>
<keyword evidence="8 16" id="KW-0347">Helicase</keyword>
<keyword evidence="4" id="KW-0963">Cytoplasm</keyword>
<dbReference type="VEuPathDB" id="AmoebaDB:DICPUDRAFT_31145"/>
<keyword evidence="6 15" id="KW-0547">Nucleotide-binding</keyword>
<evidence type="ECO:0000259" key="17">
    <source>
        <dbReference type="PROSITE" id="PS50051"/>
    </source>
</evidence>
<evidence type="ECO:0000256" key="11">
    <source>
        <dbReference type="ARBA" id="ARBA00023242"/>
    </source>
</evidence>
<dbReference type="PRINTS" id="PR01661">
    <property type="entry name" value="MCMPROTEIN5"/>
</dbReference>
<dbReference type="InParanoid" id="F0ZGS3"/>
<dbReference type="InterPro" id="IPR031327">
    <property type="entry name" value="MCM"/>
</dbReference>
<comment type="subunit">
    <text evidence="14">Component of the MCM2-7 complex. The complex forms a toroidal hexameric ring with the proposed subunit order MCM2-MCM6-MCM4-MCM7-MCM3-MCM5 (By simililarity).</text>
</comment>